<dbReference type="OrthoDB" id="9803968at2"/>
<dbReference type="Gene3D" id="3.40.50.12780">
    <property type="entry name" value="N-terminal domain of ligase-like"/>
    <property type="match status" value="1"/>
</dbReference>
<dbReference type="InterPro" id="IPR025110">
    <property type="entry name" value="AMP-bd_C"/>
</dbReference>
<dbReference type="PANTHER" id="PTHR43767">
    <property type="entry name" value="LONG-CHAIN-FATTY-ACID--COA LIGASE"/>
    <property type="match status" value="1"/>
</dbReference>
<dbReference type="Pfam" id="PF13193">
    <property type="entry name" value="AMP-binding_C"/>
    <property type="match status" value="1"/>
</dbReference>
<dbReference type="InterPro" id="IPR042099">
    <property type="entry name" value="ANL_N_sf"/>
</dbReference>
<evidence type="ECO:0000259" key="2">
    <source>
        <dbReference type="Pfam" id="PF13193"/>
    </source>
</evidence>
<proteinExistence type="predicted"/>
<evidence type="ECO:0000313" key="4">
    <source>
        <dbReference type="Proteomes" id="UP000032680"/>
    </source>
</evidence>
<dbReference type="Pfam" id="PF00501">
    <property type="entry name" value="AMP-binding"/>
    <property type="match status" value="1"/>
</dbReference>
<dbReference type="SUPFAM" id="SSF56801">
    <property type="entry name" value="Acetyl-CoA synthetase-like"/>
    <property type="match status" value="1"/>
</dbReference>
<dbReference type="GO" id="GO:0016878">
    <property type="term" value="F:acid-thiol ligase activity"/>
    <property type="evidence" value="ECO:0007669"/>
    <property type="project" value="UniProtKB-ARBA"/>
</dbReference>
<feature type="domain" description="AMP-dependent synthetase/ligase" evidence="1">
    <location>
        <begin position="39"/>
        <end position="425"/>
    </location>
</feature>
<feature type="domain" description="AMP-binding enzyme C-terminal" evidence="2">
    <location>
        <begin position="475"/>
        <end position="549"/>
    </location>
</feature>
<dbReference type="RefSeq" id="WP_048863367.1">
    <property type="nucleotide sequence ID" value="NZ_BANB01001034.1"/>
</dbReference>
<comment type="caution">
    <text evidence="3">The sequence shown here is derived from an EMBL/GenBank/DDBJ whole genome shotgun (WGS) entry which is preliminary data.</text>
</comment>
<name>A0A0D6PBF7_9PROT</name>
<dbReference type="InterPro" id="IPR000873">
    <property type="entry name" value="AMP-dep_synth/lig_dom"/>
</dbReference>
<dbReference type="EMBL" id="BANB01001034">
    <property type="protein sequence ID" value="GAN78543.1"/>
    <property type="molecule type" value="Genomic_DNA"/>
</dbReference>
<dbReference type="AlphaFoldDB" id="A0A0D6PBF7"/>
<dbReference type="PROSITE" id="PS00455">
    <property type="entry name" value="AMP_BINDING"/>
    <property type="match status" value="1"/>
</dbReference>
<keyword evidence="4" id="KW-1185">Reference proteome</keyword>
<dbReference type="PANTHER" id="PTHR43767:SF1">
    <property type="entry name" value="NONRIBOSOMAL PEPTIDE SYNTHASE PES1 (EUROFUNG)-RELATED"/>
    <property type="match status" value="1"/>
</dbReference>
<dbReference type="InterPro" id="IPR045851">
    <property type="entry name" value="AMP-bd_C_sf"/>
</dbReference>
<gene>
    <name evidence="3" type="ORF">Asru_1043_01</name>
</gene>
<accession>A0A0D6PBF7</accession>
<dbReference type="Proteomes" id="UP000032680">
    <property type="component" value="Unassembled WGS sequence"/>
</dbReference>
<protein>
    <submittedName>
        <fullName evidence="3">Acyl-CoA synthetase</fullName>
    </submittedName>
</protein>
<dbReference type="Gene3D" id="3.30.300.30">
    <property type="match status" value="1"/>
</dbReference>
<evidence type="ECO:0000313" key="3">
    <source>
        <dbReference type="EMBL" id="GAN78543.1"/>
    </source>
</evidence>
<sequence>MTEDVLDAHRRLVAANWPADLPREVQYPIGQRTLPEHVRHWAATRGAEDAIIYYGHTMSWAELDRLSDSLAALLARHGIAPGDRVALCLPNCPQYTIGFLGILKAGAIVVPVNPLVKAVEFEHYLRDSGATALIVQDRLHPIAQQAGLPPLVLTTALSDYLPARPTYPPPPGLDAPRTVPDGATDLLPALAAEHGPVPMPAIGWDSIAALNYTGGTTGLPKGCVHTQGDKVYTAACALTYLTIGAGHGPHMNFLPMFWIAGEDSGVLLPVVGGRAAVLLNRWDAGMALAAIAAHRVTSVHVLADSAAEMLAHPAAATTDLSSLADVTASSLVKVLDADLRRRFQALTGCVLREAAYGMTETNTMDTFTWGFQDSDRDLAADPVFVGLPMPSTDFRITDFTTGADLPLGETGEIRIRTPSQLKSYWQKDAATAEAIVDGWLRTGDMGRIDDWGCVHYLGRRKEMLKVNGMSVFPTEVEMLLARNPDIAASGVVGRADERRGQVPVAFVRLVPGSTLTAEALGAWCRGNMATYKVPEIRLMDSLPMTATGKVKRGELAALL</sequence>
<organism evidence="3 4">
    <name type="scientific">Acidisphaera rubrifaciens HS-AP3</name>
    <dbReference type="NCBI Taxonomy" id="1231350"/>
    <lineage>
        <taxon>Bacteria</taxon>
        <taxon>Pseudomonadati</taxon>
        <taxon>Pseudomonadota</taxon>
        <taxon>Alphaproteobacteria</taxon>
        <taxon>Acetobacterales</taxon>
        <taxon>Acetobacteraceae</taxon>
        <taxon>Acidisphaera</taxon>
    </lineage>
</organism>
<evidence type="ECO:0000259" key="1">
    <source>
        <dbReference type="Pfam" id="PF00501"/>
    </source>
</evidence>
<dbReference type="InterPro" id="IPR020845">
    <property type="entry name" value="AMP-binding_CS"/>
</dbReference>
<reference evidence="3 4" key="1">
    <citation type="submission" date="2012-11" db="EMBL/GenBank/DDBJ databases">
        <title>Whole genome sequence of Acidisphaera rubrifaciens HS-AP3.</title>
        <authorList>
            <person name="Azuma Y."/>
            <person name="Higashiura N."/>
            <person name="Hirakawa H."/>
            <person name="Matsushita K."/>
        </authorList>
    </citation>
    <scope>NUCLEOTIDE SEQUENCE [LARGE SCALE GENOMIC DNA]</scope>
    <source>
        <strain evidence="3 4">HS-AP3</strain>
    </source>
</reference>
<dbReference type="InterPro" id="IPR050237">
    <property type="entry name" value="ATP-dep_AMP-bd_enzyme"/>
</dbReference>